<proteinExistence type="predicted"/>
<comment type="caution">
    <text evidence="1">The sequence shown here is derived from an EMBL/GenBank/DDBJ whole genome shotgun (WGS) entry which is preliminary data.</text>
</comment>
<dbReference type="AlphaFoldDB" id="X1RZS4"/>
<gene>
    <name evidence="1" type="ORF">S12H4_04010</name>
</gene>
<dbReference type="EMBL" id="BARW01001187">
    <property type="protein sequence ID" value="GAI72426.1"/>
    <property type="molecule type" value="Genomic_DNA"/>
</dbReference>
<name>X1RZS4_9ZZZZ</name>
<evidence type="ECO:0000313" key="1">
    <source>
        <dbReference type="EMBL" id="GAI72426.1"/>
    </source>
</evidence>
<organism evidence="1">
    <name type="scientific">marine sediment metagenome</name>
    <dbReference type="NCBI Taxonomy" id="412755"/>
    <lineage>
        <taxon>unclassified sequences</taxon>
        <taxon>metagenomes</taxon>
        <taxon>ecological metagenomes</taxon>
    </lineage>
</organism>
<sequence length="63" mass="7479">MRTENPKEMIMTLLINRIIKKPNAVIPEGTINKYQQNHHTFQRMFVAFSYLISDFFITLESMS</sequence>
<accession>X1RZS4</accession>
<protein>
    <submittedName>
        <fullName evidence="1">Uncharacterized protein</fullName>
    </submittedName>
</protein>
<reference evidence="1" key="1">
    <citation type="journal article" date="2014" name="Front. Microbiol.">
        <title>High frequency of phylogenetically diverse reductive dehalogenase-homologous genes in deep subseafloor sedimentary metagenomes.</title>
        <authorList>
            <person name="Kawai M."/>
            <person name="Futagami T."/>
            <person name="Toyoda A."/>
            <person name="Takaki Y."/>
            <person name="Nishi S."/>
            <person name="Hori S."/>
            <person name="Arai W."/>
            <person name="Tsubouchi T."/>
            <person name="Morono Y."/>
            <person name="Uchiyama I."/>
            <person name="Ito T."/>
            <person name="Fujiyama A."/>
            <person name="Inagaki F."/>
            <person name="Takami H."/>
        </authorList>
    </citation>
    <scope>NUCLEOTIDE SEQUENCE</scope>
    <source>
        <strain evidence="1">Expedition CK06-06</strain>
    </source>
</reference>